<evidence type="ECO:0000256" key="1">
    <source>
        <dbReference type="ARBA" id="ARBA00004173"/>
    </source>
</evidence>
<dbReference type="AlphaFoldDB" id="A0A0D2LKH1"/>
<sequence length="121" mass="12411">MGWGSLKAPQSCHQERNSYTHFRGIIRRRLMPVVLAQPGLQPGSDVVQAGGGSAGVLLATEGTLGLAHLKLGPALAAAAAGGEGALHLAGDAGAWVRPVRPQWWPPEWGHEEAGAGAAPKA</sequence>
<dbReference type="InterPro" id="IPR045179">
    <property type="entry name" value="YgfZ/GcvT"/>
</dbReference>
<dbReference type="GO" id="GO:0005759">
    <property type="term" value="C:mitochondrial matrix"/>
    <property type="evidence" value="ECO:0007669"/>
    <property type="project" value="TreeGrafter"/>
</dbReference>
<dbReference type="KEGG" id="mng:MNEG_1035"/>
<evidence type="ECO:0000256" key="2">
    <source>
        <dbReference type="ARBA" id="ARBA00022946"/>
    </source>
</evidence>
<dbReference type="InterPro" id="IPR057460">
    <property type="entry name" value="CAF17_C"/>
</dbReference>
<reference evidence="5 6" key="1">
    <citation type="journal article" date="2013" name="BMC Genomics">
        <title>Reconstruction of the lipid metabolism for the microalga Monoraphidium neglectum from its genome sequence reveals characteristics suitable for biofuel production.</title>
        <authorList>
            <person name="Bogen C."/>
            <person name="Al-Dilaimi A."/>
            <person name="Albersmeier A."/>
            <person name="Wichmann J."/>
            <person name="Grundmann M."/>
            <person name="Rupp O."/>
            <person name="Lauersen K.J."/>
            <person name="Blifernez-Klassen O."/>
            <person name="Kalinowski J."/>
            <person name="Goesmann A."/>
            <person name="Mussgnug J.H."/>
            <person name="Kruse O."/>
        </authorList>
    </citation>
    <scope>NUCLEOTIDE SEQUENCE [LARGE SCALE GENOMIC DNA]</scope>
    <source>
        <strain evidence="5 6">SAG 48.87</strain>
    </source>
</reference>
<comment type="subcellular location">
    <subcellularLocation>
        <location evidence="1">Mitochondrion</location>
    </subcellularLocation>
</comment>
<keyword evidence="6" id="KW-1185">Reference proteome</keyword>
<dbReference type="STRING" id="145388.A0A0D2LKH1"/>
<evidence type="ECO:0000256" key="3">
    <source>
        <dbReference type="ARBA" id="ARBA00023128"/>
    </source>
</evidence>
<dbReference type="PANTHER" id="PTHR22602">
    <property type="entry name" value="TRANSFERASE CAF17, MITOCHONDRIAL-RELATED"/>
    <property type="match status" value="1"/>
</dbReference>
<evidence type="ECO:0000259" key="4">
    <source>
        <dbReference type="Pfam" id="PF25455"/>
    </source>
</evidence>
<dbReference type="Pfam" id="PF25455">
    <property type="entry name" value="Beta-barrel_CAF17_C"/>
    <property type="match status" value="1"/>
</dbReference>
<protein>
    <recommendedName>
        <fullName evidence="4">CAF17 C-terminal domain-containing protein</fullName>
    </recommendedName>
</protein>
<evidence type="ECO:0000313" key="5">
    <source>
        <dbReference type="EMBL" id="KIZ06909.1"/>
    </source>
</evidence>
<dbReference type="GO" id="GO:0016226">
    <property type="term" value="P:iron-sulfur cluster assembly"/>
    <property type="evidence" value="ECO:0007669"/>
    <property type="project" value="TreeGrafter"/>
</dbReference>
<keyword evidence="2" id="KW-0809">Transit peptide</keyword>
<dbReference type="Proteomes" id="UP000054498">
    <property type="component" value="Unassembled WGS sequence"/>
</dbReference>
<accession>A0A0D2LKH1</accession>
<name>A0A0D2LKH1_9CHLO</name>
<dbReference type="PANTHER" id="PTHR22602:SF0">
    <property type="entry name" value="TRANSFERASE CAF17, MITOCHONDRIAL-RELATED"/>
    <property type="match status" value="1"/>
</dbReference>
<feature type="domain" description="CAF17 C-terminal" evidence="4">
    <location>
        <begin position="27"/>
        <end position="105"/>
    </location>
</feature>
<proteinExistence type="predicted"/>
<evidence type="ECO:0000313" key="6">
    <source>
        <dbReference type="Proteomes" id="UP000054498"/>
    </source>
</evidence>
<gene>
    <name evidence="5" type="ORF">MNEG_1035</name>
</gene>
<dbReference type="OrthoDB" id="191995at2759"/>
<keyword evidence="3" id="KW-0496">Mitochondrion</keyword>
<dbReference type="GeneID" id="25727503"/>
<dbReference type="EMBL" id="KK100316">
    <property type="protein sequence ID" value="KIZ06909.1"/>
    <property type="molecule type" value="Genomic_DNA"/>
</dbReference>
<organism evidence="5 6">
    <name type="scientific">Monoraphidium neglectum</name>
    <dbReference type="NCBI Taxonomy" id="145388"/>
    <lineage>
        <taxon>Eukaryota</taxon>
        <taxon>Viridiplantae</taxon>
        <taxon>Chlorophyta</taxon>
        <taxon>core chlorophytes</taxon>
        <taxon>Chlorophyceae</taxon>
        <taxon>CS clade</taxon>
        <taxon>Sphaeropleales</taxon>
        <taxon>Selenastraceae</taxon>
        <taxon>Monoraphidium</taxon>
    </lineage>
</organism>
<dbReference type="RefSeq" id="XP_013905928.1">
    <property type="nucleotide sequence ID" value="XM_014050474.1"/>
</dbReference>